<dbReference type="KEGG" id="samb:SAM23877_p050"/>
<evidence type="ECO:0000313" key="2">
    <source>
        <dbReference type="EMBL" id="AKZ60759.1"/>
    </source>
</evidence>
<keyword evidence="2" id="KW-0614">Plasmid</keyword>
<accession>A0A0K2B654</accession>
<geneLocation type="plasmid" evidence="2 3">
    <name>pSAM1</name>
</geneLocation>
<evidence type="ECO:0000256" key="1">
    <source>
        <dbReference type="SAM" id="Coils"/>
    </source>
</evidence>
<gene>
    <name evidence="2" type="ORF">SAM23877_p050</name>
</gene>
<name>A0A0K2B654_STRA7</name>
<evidence type="ECO:0000313" key="3">
    <source>
        <dbReference type="Proteomes" id="UP000061018"/>
    </source>
</evidence>
<sequence length="217" mass="24112">MTSMSASERAASLRDEYARLGENVNHLSDIDLLNREVERWANESRRHENAYNSLLQDQVKHDQSVYAAARRAAAEDRIAWAGMYLGHLVAQSAHSINAVIHRAAELPDGRVPVEQARELKSAAERAKWAMSGLVGHRQGQLEEARRQNPEISLVEKQREEILRLRGFITDLGQSFHAERGVTGRGRCECSGCELIRAMDDVPAEQTITSTLSAATAA</sequence>
<protein>
    <submittedName>
        <fullName evidence="2">Uncharacterized protein</fullName>
    </submittedName>
</protein>
<feature type="coiled-coil region" evidence="1">
    <location>
        <begin position="30"/>
        <end position="57"/>
    </location>
</feature>
<dbReference type="Proteomes" id="UP000061018">
    <property type="component" value="Plasmid pSAM1"/>
</dbReference>
<proteinExistence type="predicted"/>
<reference evidence="3" key="1">
    <citation type="journal article" date="2015" name="J. Biotechnol.">
        <title>Complete genome sequence of Streptomyces ambofaciens ATCC 23877, the spiramycin producer.</title>
        <authorList>
            <person name="Thibessard A."/>
            <person name="Haas D."/>
            <person name="Gerbaud C."/>
            <person name="Aigle B."/>
            <person name="Lautru S."/>
            <person name="Pernodet J.L."/>
            <person name="Leblond P."/>
        </authorList>
    </citation>
    <scope>NUCLEOTIDE SEQUENCE [LARGE SCALE GENOMIC DNA]</scope>
    <source>
        <strain evidence="3">ATCC 23877 / 3486 / DSM 40053 / JCM 4204 / NBRC 12836 / NRRL B-2516</strain>
        <plasmid evidence="3">pSAM1</plasmid>
    </source>
</reference>
<dbReference type="AlphaFoldDB" id="A0A0K2B654"/>
<organism evidence="2 3">
    <name type="scientific">Streptomyces ambofaciens (strain ATCC 23877 / 3486 / DSM 40053 / JCM 4204 / NBRC 12836 / NRRL B-2516)</name>
    <dbReference type="NCBI Taxonomy" id="278992"/>
    <lineage>
        <taxon>Bacteria</taxon>
        <taxon>Bacillati</taxon>
        <taxon>Actinomycetota</taxon>
        <taxon>Actinomycetes</taxon>
        <taxon>Kitasatosporales</taxon>
        <taxon>Streptomycetaceae</taxon>
        <taxon>Streptomyces</taxon>
    </lineage>
</organism>
<keyword evidence="1" id="KW-0175">Coiled coil</keyword>
<dbReference type="EMBL" id="CP012383">
    <property type="protein sequence ID" value="AKZ60759.1"/>
    <property type="molecule type" value="Genomic_DNA"/>
</dbReference>